<evidence type="ECO:0000313" key="6">
    <source>
        <dbReference type="Proteomes" id="UP001501725"/>
    </source>
</evidence>
<dbReference type="Gene3D" id="3.90.640.10">
    <property type="entry name" value="Actin, Chain A, domain 4"/>
    <property type="match status" value="1"/>
</dbReference>
<proteinExistence type="inferred from homology"/>
<protein>
    <recommendedName>
        <fullName evidence="7">Hsp70 family protein</fullName>
    </recommendedName>
</protein>
<dbReference type="InterPro" id="IPR029047">
    <property type="entry name" value="HSP70_peptide-bd_sf"/>
</dbReference>
<dbReference type="SUPFAM" id="SSF100920">
    <property type="entry name" value="Heat shock protein 70kD (HSP70), peptide-binding domain"/>
    <property type="match status" value="1"/>
</dbReference>
<organism evidence="5 6">
    <name type="scientific">Flaviaesturariibacter amylovorans</name>
    <dbReference type="NCBI Taxonomy" id="1084520"/>
    <lineage>
        <taxon>Bacteria</taxon>
        <taxon>Pseudomonadati</taxon>
        <taxon>Bacteroidota</taxon>
        <taxon>Chitinophagia</taxon>
        <taxon>Chitinophagales</taxon>
        <taxon>Chitinophagaceae</taxon>
        <taxon>Flaviaestuariibacter</taxon>
    </lineage>
</organism>
<evidence type="ECO:0008006" key="7">
    <source>
        <dbReference type="Google" id="ProtNLM"/>
    </source>
</evidence>
<comment type="similarity">
    <text evidence="1">Belongs to the heat shock protein 70 family.</text>
</comment>
<dbReference type="PROSITE" id="PS00297">
    <property type="entry name" value="HSP70_1"/>
    <property type="match status" value="1"/>
</dbReference>
<name>A0ABP8HP62_9BACT</name>
<reference evidence="6" key="1">
    <citation type="journal article" date="2019" name="Int. J. Syst. Evol. Microbiol.">
        <title>The Global Catalogue of Microorganisms (GCM) 10K type strain sequencing project: providing services to taxonomists for standard genome sequencing and annotation.</title>
        <authorList>
            <consortium name="The Broad Institute Genomics Platform"/>
            <consortium name="The Broad Institute Genome Sequencing Center for Infectious Disease"/>
            <person name="Wu L."/>
            <person name="Ma J."/>
        </authorList>
    </citation>
    <scope>NUCLEOTIDE SEQUENCE [LARGE SCALE GENOMIC DNA]</scope>
    <source>
        <strain evidence="6">JCM 17919</strain>
    </source>
</reference>
<dbReference type="Gene3D" id="3.30.420.40">
    <property type="match status" value="2"/>
</dbReference>
<evidence type="ECO:0000313" key="5">
    <source>
        <dbReference type="EMBL" id="GAA4342125.1"/>
    </source>
</evidence>
<sequence length="842" mass="93086">MHFINFGIDLGTTNSLIARFEGGSVQVFKNPRAHRETLPSVVAFRGDRTLVGDKAQELIAKDPANVIGSFKRKMGTDESYFVPATVSFVTPIELSAAVLKELKSFVHTGEAVERAVITIPASFDTIQSNATKKAGYAAGFTEVVLLQEPIAAALAYFNESKRELPESGNWLVYDLGGGTFDVALVSIVNGELRVVDHEGNNFLGGIDFDHLLIEELIVPELVRLTGNAAIGEELRNRDGALEKLFYILLYKAEAAKKELSTADSTEIEFNIPGQEEEVVLTLRRADLERLLHDRIAGTTDLIAAILKRNALAPAQVERIILVGGSTYIPYVRRLVAERTGITPAFDADPTTAIAVGAAYYAGSRLAAAGSATATAPDVATPSAEAPEGAKARRIKSVFPTVSSEEEELFMAMPEEGDFSGLSYRITRNDGGFDSGLRPVGTRISEFLPLQKGAPNSFTLTFTDASGNTVPVAHGPIEIMQGKFNVAGQPLPNDICLEVDDIENNRTKLQVLFERNALLPLKKTIYKEITRTIPKGSPEVLVINVLEGTRHSRPHSNLVIGVIEIKGADLKSDLVKGSDVEIRVEMNESRDLSISAFLAMSEQEFKNVFSTSEKQVSLARLHEDLHALLREMKLELRDERERDDESAWTSELRQCIRDAERLQARLQKLSEKDLTDAKWEISEERRRISVRYDALGSEQRLANLQEEYLGHKHFIEEQLPFVDLDQDKLLAEFDRITQDERHFLRAQSPAILRAKIEALDSLRRKLLSNTKHWITRIFLQLSNLPPDAYTKPAAAKALIRQGEEALEREHFEGLRSAAIQLSHLVHGASDELDAVKIKGTGIG</sequence>
<gene>
    <name evidence="5" type="ORF">GCM10023184_41210</name>
</gene>
<dbReference type="InterPro" id="IPR013126">
    <property type="entry name" value="Hsp_70_fam"/>
</dbReference>
<dbReference type="PROSITE" id="PS01036">
    <property type="entry name" value="HSP70_3"/>
    <property type="match status" value="1"/>
</dbReference>
<dbReference type="CDD" id="cd24029">
    <property type="entry name" value="ASKHA_NBD_HSP70_DnaK_HscA_HscC"/>
    <property type="match status" value="1"/>
</dbReference>
<evidence type="ECO:0000256" key="1">
    <source>
        <dbReference type="ARBA" id="ARBA00007381"/>
    </source>
</evidence>
<evidence type="ECO:0000256" key="3">
    <source>
        <dbReference type="ARBA" id="ARBA00022840"/>
    </source>
</evidence>
<dbReference type="PANTHER" id="PTHR19375">
    <property type="entry name" value="HEAT SHOCK PROTEIN 70KDA"/>
    <property type="match status" value="1"/>
</dbReference>
<dbReference type="Pfam" id="PF00012">
    <property type="entry name" value="HSP70"/>
    <property type="match status" value="1"/>
</dbReference>
<accession>A0ABP8HP62</accession>
<dbReference type="PRINTS" id="PR00301">
    <property type="entry name" value="HEATSHOCK70"/>
</dbReference>
<feature type="coiled-coil region" evidence="4">
    <location>
        <begin position="621"/>
        <end position="671"/>
    </location>
</feature>
<keyword evidence="2" id="KW-0547">Nucleotide-binding</keyword>
<evidence type="ECO:0000256" key="2">
    <source>
        <dbReference type="ARBA" id="ARBA00022741"/>
    </source>
</evidence>
<dbReference type="InterPro" id="IPR043129">
    <property type="entry name" value="ATPase_NBD"/>
</dbReference>
<dbReference type="EMBL" id="BAABGY010000016">
    <property type="protein sequence ID" value="GAA4342125.1"/>
    <property type="molecule type" value="Genomic_DNA"/>
</dbReference>
<dbReference type="Proteomes" id="UP001501725">
    <property type="component" value="Unassembled WGS sequence"/>
</dbReference>
<keyword evidence="3" id="KW-0067">ATP-binding</keyword>
<evidence type="ECO:0000256" key="4">
    <source>
        <dbReference type="SAM" id="Coils"/>
    </source>
</evidence>
<dbReference type="InterPro" id="IPR018181">
    <property type="entry name" value="Heat_shock_70_CS"/>
</dbReference>
<keyword evidence="6" id="KW-1185">Reference proteome</keyword>
<dbReference type="RefSeq" id="WP_345257821.1">
    <property type="nucleotide sequence ID" value="NZ_BAABGY010000016.1"/>
</dbReference>
<dbReference type="SUPFAM" id="SSF53067">
    <property type="entry name" value="Actin-like ATPase domain"/>
    <property type="match status" value="2"/>
</dbReference>
<comment type="caution">
    <text evidence="5">The sequence shown here is derived from an EMBL/GenBank/DDBJ whole genome shotgun (WGS) entry which is preliminary data.</text>
</comment>
<dbReference type="Gene3D" id="2.60.34.10">
    <property type="entry name" value="Substrate Binding Domain Of DNAk, Chain A, domain 1"/>
    <property type="match status" value="1"/>
</dbReference>
<keyword evidence="4" id="KW-0175">Coiled coil</keyword>